<sequence>MDTYEQDMMNYGRIKQLAKASGRQVKDYIVLAPQNDPFYVGTPGDMELGQWFASLWQAFGYGSNVHIRRVHYQIISQNPPVSLPNGLPYENTENCWNVLNMASKAARYLGLVNPAAFDDRRNPDPVTYADHRQYAPEVVTRMGLWLSDLQFPPFPDLPKYRIEGYGADQAYHLEIWCEKSTMNDVLVPLCQQYGANLQTGLGELSITATLALVNRLQQANKPARILYVSDFDPAGQSMPVAVSRKIEYFVRSLGLDLDIRVFPVILTQEQVQYYQLPRTPIKETERRREAFEDRHGSGAVELDALEALYPGTLVGILKHYLDKYYDHSLAERIQETREALEQQLSLIWQQIEGNHALELRALRAEHGQLKEEFEARMSSYSEHVQRLWQAIRQELAHSIPDLAPYTPPLPYIQGEIGEGLYDSARDYMEQVEVYKLFQGRL</sequence>
<dbReference type="Proteomes" id="UP000597444">
    <property type="component" value="Unassembled WGS sequence"/>
</dbReference>
<protein>
    <submittedName>
        <fullName evidence="1">Uncharacterized protein</fullName>
    </submittedName>
</protein>
<proteinExistence type="predicted"/>
<dbReference type="EMBL" id="BNJK01000001">
    <property type="protein sequence ID" value="GHO95431.1"/>
    <property type="molecule type" value="Genomic_DNA"/>
</dbReference>
<name>A0A8J3ISI3_9CHLR</name>
<dbReference type="AlphaFoldDB" id="A0A8J3ISI3"/>
<organism evidence="1 2">
    <name type="scientific">Reticulibacter mediterranei</name>
    <dbReference type="NCBI Taxonomy" id="2778369"/>
    <lineage>
        <taxon>Bacteria</taxon>
        <taxon>Bacillati</taxon>
        <taxon>Chloroflexota</taxon>
        <taxon>Ktedonobacteria</taxon>
        <taxon>Ktedonobacterales</taxon>
        <taxon>Reticulibacteraceae</taxon>
        <taxon>Reticulibacter</taxon>
    </lineage>
</organism>
<evidence type="ECO:0000313" key="1">
    <source>
        <dbReference type="EMBL" id="GHO95431.1"/>
    </source>
</evidence>
<comment type="caution">
    <text evidence="1">The sequence shown here is derived from an EMBL/GenBank/DDBJ whole genome shotgun (WGS) entry which is preliminary data.</text>
</comment>
<accession>A0A8J3ISI3</accession>
<keyword evidence="2" id="KW-1185">Reference proteome</keyword>
<gene>
    <name evidence="1" type="ORF">KSF_054790</name>
</gene>
<dbReference type="RefSeq" id="WP_220206108.1">
    <property type="nucleotide sequence ID" value="NZ_BNJK01000001.1"/>
</dbReference>
<reference evidence="1" key="1">
    <citation type="submission" date="2020-10" db="EMBL/GenBank/DDBJ databases">
        <title>Taxonomic study of unclassified bacteria belonging to the class Ktedonobacteria.</title>
        <authorList>
            <person name="Yabe S."/>
            <person name="Wang C.M."/>
            <person name="Zheng Y."/>
            <person name="Sakai Y."/>
            <person name="Cavaletti L."/>
            <person name="Monciardini P."/>
            <person name="Donadio S."/>
        </authorList>
    </citation>
    <scope>NUCLEOTIDE SEQUENCE</scope>
    <source>
        <strain evidence="1">ID150040</strain>
    </source>
</reference>
<evidence type="ECO:0000313" key="2">
    <source>
        <dbReference type="Proteomes" id="UP000597444"/>
    </source>
</evidence>